<comment type="caution">
    <text evidence="1">The sequence shown here is derived from an EMBL/GenBank/DDBJ whole genome shotgun (WGS) entry which is preliminary data.</text>
</comment>
<dbReference type="Proteomes" id="UP000324222">
    <property type="component" value="Unassembled WGS sequence"/>
</dbReference>
<evidence type="ECO:0000313" key="1">
    <source>
        <dbReference type="EMBL" id="MPC91735.1"/>
    </source>
</evidence>
<accession>A0A5B7JAP3</accession>
<gene>
    <name evidence="1" type="ORF">E2C01_086791</name>
</gene>
<proteinExistence type="predicted"/>
<keyword evidence="2" id="KW-1185">Reference proteome</keyword>
<organism evidence="1 2">
    <name type="scientific">Portunus trituberculatus</name>
    <name type="common">Swimming crab</name>
    <name type="synonym">Neptunus trituberculatus</name>
    <dbReference type="NCBI Taxonomy" id="210409"/>
    <lineage>
        <taxon>Eukaryota</taxon>
        <taxon>Metazoa</taxon>
        <taxon>Ecdysozoa</taxon>
        <taxon>Arthropoda</taxon>
        <taxon>Crustacea</taxon>
        <taxon>Multicrustacea</taxon>
        <taxon>Malacostraca</taxon>
        <taxon>Eumalacostraca</taxon>
        <taxon>Eucarida</taxon>
        <taxon>Decapoda</taxon>
        <taxon>Pleocyemata</taxon>
        <taxon>Brachyura</taxon>
        <taxon>Eubrachyura</taxon>
        <taxon>Portunoidea</taxon>
        <taxon>Portunidae</taxon>
        <taxon>Portuninae</taxon>
        <taxon>Portunus</taxon>
    </lineage>
</organism>
<name>A0A5B7JAP3_PORTR</name>
<sequence length="100" mass="11649">MRLVDGATPQPLQDMSPLHPLEHQEDVTLLMVLHRAHILEVPHLARLRLPYQPVKRDTRTVSTTNHVLWVARSQSCQHQWIFTARITRLWNLFTVTTPDA</sequence>
<reference evidence="1 2" key="1">
    <citation type="submission" date="2019-05" db="EMBL/GenBank/DDBJ databases">
        <title>Another draft genome of Portunus trituberculatus and its Hox gene families provides insights of decapod evolution.</title>
        <authorList>
            <person name="Jeong J.-H."/>
            <person name="Song I."/>
            <person name="Kim S."/>
            <person name="Choi T."/>
            <person name="Kim D."/>
            <person name="Ryu S."/>
            <person name="Kim W."/>
        </authorList>
    </citation>
    <scope>NUCLEOTIDE SEQUENCE [LARGE SCALE GENOMIC DNA]</scope>
    <source>
        <tissue evidence="1">Muscle</tissue>
    </source>
</reference>
<evidence type="ECO:0000313" key="2">
    <source>
        <dbReference type="Proteomes" id="UP000324222"/>
    </source>
</evidence>
<protein>
    <submittedName>
        <fullName evidence="1">Uncharacterized protein</fullName>
    </submittedName>
</protein>
<dbReference type="EMBL" id="VSRR010088782">
    <property type="protein sequence ID" value="MPC91735.1"/>
    <property type="molecule type" value="Genomic_DNA"/>
</dbReference>
<dbReference type="AlphaFoldDB" id="A0A5B7JAP3"/>